<dbReference type="EMBL" id="GG676038">
    <property type="protein sequence ID" value="EER12581.1"/>
    <property type="molecule type" value="Genomic_DNA"/>
</dbReference>
<accession>C5KSG7</accession>
<feature type="compositionally biased region" description="Basic and acidic residues" evidence="1">
    <location>
        <begin position="84"/>
        <end position="109"/>
    </location>
</feature>
<feature type="compositionally biased region" description="Acidic residues" evidence="1">
    <location>
        <begin position="57"/>
        <end position="78"/>
    </location>
</feature>
<dbReference type="AlphaFoldDB" id="C5KSG7"/>
<name>C5KSG7_PERM5</name>
<organism evidence="3">
    <name type="scientific">Perkinsus marinus (strain ATCC 50983 / TXsc)</name>
    <dbReference type="NCBI Taxonomy" id="423536"/>
    <lineage>
        <taxon>Eukaryota</taxon>
        <taxon>Sar</taxon>
        <taxon>Alveolata</taxon>
        <taxon>Perkinsozoa</taxon>
        <taxon>Perkinsea</taxon>
        <taxon>Perkinsida</taxon>
        <taxon>Perkinsidae</taxon>
        <taxon>Perkinsus</taxon>
    </lineage>
</organism>
<reference evidence="2 3" key="1">
    <citation type="submission" date="2008-07" db="EMBL/GenBank/DDBJ databases">
        <authorList>
            <person name="El-Sayed N."/>
            <person name="Caler E."/>
            <person name="Inman J."/>
            <person name="Amedeo P."/>
            <person name="Hass B."/>
            <person name="Wortman J."/>
        </authorList>
    </citation>
    <scope>NUCLEOTIDE SEQUENCE [LARGE SCALE GENOMIC DNA]</scope>
    <source>
        <strain evidence="3">ATCC 50983 / TXsc</strain>
    </source>
</reference>
<dbReference type="Proteomes" id="UP000007800">
    <property type="component" value="Unassembled WGS sequence"/>
</dbReference>
<evidence type="ECO:0000256" key="1">
    <source>
        <dbReference type="SAM" id="MobiDB-lite"/>
    </source>
</evidence>
<dbReference type="InParanoid" id="C5KSG7"/>
<evidence type="ECO:0000313" key="2">
    <source>
        <dbReference type="EMBL" id="EER12581.1"/>
    </source>
</evidence>
<feature type="compositionally biased region" description="Acidic residues" evidence="1">
    <location>
        <begin position="110"/>
        <end position="122"/>
    </location>
</feature>
<sequence>MRKDSTNSEQADAIDSVAADARFRASQGIFWAQVDEVMASTASNKVNIKLLPTVEERSDDDSELSAESDDDEEEEEVNETAIVADKEEEKSGEMKEEDGVKEGHKMTGEREEEEMKEEDEVKEDDKVDGTAELAAGEEEEEAEGVDETAGVVEEKQEKGTVGMGVSKKQKKKKSQWGATDENADGESTAVVALEAIPQHPR</sequence>
<keyword evidence="3" id="KW-1185">Reference proteome</keyword>
<protein>
    <submittedName>
        <fullName evidence="2">Retinitis pigmentosa GTPase regulator, putative</fullName>
    </submittedName>
</protein>
<dbReference type="GeneID" id="9058285"/>
<gene>
    <name evidence="2" type="ORF">Pmar_PMAR027399</name>
</gene>
<feature type="region of interest" description="Disordered" evidence="1">
    <location>
        <begin position="41"/>
        <end position="188"/>
    </location>
</feature>
<evidence type="ECO:0000313" key="3">
    <source>
        <dbReference type="Proteomes" id="UP000007800"/>
    </source>
</evidence>
<feature type="compositionally biased region" description="Acidic residues" evidence="1">
    <location>
        <begin position="135"/>
        <end position="146"/>
    </location>
</feature>
<dbReference type="RefSeq" id="XP_002780786.1">
    <property type="nucleotide sequence ID" value="XM_002780740.1"/>
</dbReference>
<proteinExistence type="predicted"/>